<feature type="region of interest" description="Disordered" evidence="3">
    <location>
        <begin position="55"/>
        <end position="75"/>
    </location>
</feature>
<dbReference type="Gene3D" id="1.10.287.540">
    <property type="entry name" value="Helix hairpin bin"/>
    <property type="match status" value="1"/>
</dbReference>
<sequence length="75" mass="8584">MLNILNRINELSRKQKDIGLTDAEKTEQAELRKEYLRIFRGSVGSLLLHSTIIDPDGNDVTPEKLKQEQARRAAH</sequence>
<dbReference type="InterPro" id="IPR009242">
    <property type="entry name" value="DUF896"/>
</dbReference>
<evidence type="ECO:0000313" key="5">
    <source>
        <dbReference type="Proteomes" id="UP000673394"/>
    </source>
</evidence>
<dbReference type="RefSeq" id="WP_210660208.1">
    <property type="nucleotide sequence ID" value="NZ_JAGKSP010000007.1"/>
</dbReference>
<evidence type="ECO:0000256" key="2">
    <source>
        <dbReference type="HAMAP-Rule" id="MF_01103"/>
    </source>
</evidence>
<dbReference type="PANTHER" id="PTHR37300">
    <property type="entry name" value="UPF0291 PROTEIN CBO2609/CLC_2481"/>
    <property type="match status" value="1"/>
</dbReference>
<gene>
    <name evidence="4" type="ORF">I8J30_17870</name>
</gene>
<dbReference type="PANTHER" id="PTHR37300:SF1">
    <property type="entry name" value="UPF0291 PROTEIN YNZC"/>
    <property type="match status" value="1"/>
</dbReference>
<feature type="compositionally biased region" description="Basic and acidic residues" evidence="3">
    <location>
        <begin position="61"/>
        <end position="75"/>
    </location>
</feature>
<dbReference type="HAMAP" id="MF_01103">
    <property type="entry name" value="UPF0291"/>
    <property type="match status" value="1"/>
</dbReference>
<dbReference type="EMBL" id="JAGKSP010000007">
    <property type="protein sequence ID" value="MBP3964590.1"/>
    <property type="molecule type" value="Genomic_DNA"/>
</dbReference>
<dbReference type="Pfam" id="PF05979">
    <property type="entry name" value="DUF896"/>
    <property type="match status" value="1"/>
</dbReference>
<dbReference type="Proteomes" id="UP000673394">
    <property type="component" value="Unassembled WGS sequence"/>
</dbReference>
<organism evidence="4 5">
    <name type="scientific">Paenibacillus lignilyticus</name>
    <dbReference type="NCBI Taxonomy" id="1172615"/>
    <lineage>
        <taxon>Bacteria</taxon>
        <taxon>Bacillati</taxon>
        <taxon>Bacillota</taxon>
        <taxon>Bacilli</taxon>
        <taxon>Bacillales</taxon>
        <taxon>Paenibacillaceae</taxon>
        <taxon>Paenibacillus</taxon>
    </lineage>
</organism>
<accession>A0ABS5CFF8</accession>
<evidence type="ECO:0000256" key="1">
    <source>
        <dbReference type="ARBA" id="ARBA00022490"/>
    </source>
</evidence>
<evidence type="ECO:0000256" key="3">
    <source>
        <dbReference type="SAM" id="MobiDB-lite"/>
    </source>
</evidence>
<reference evidence="4 5" key="1">
    <citation type="submission" date="2021-04" db="EMBL/GenBank/DDBJ databases">
        <title>Paenibacillus sp. DLE-14 whole genome sequence.</title>
        <authorList>
            <person name="Ham Y.J."/>
        </authorList>
    </citation>
    <scope>NUCLEOTIDE SEQUENCE [LARGE SCALE GENOMIC DNA]</scope>
    <source>
        <strain evidence="4 5">DLE-14</strain>
    </source>
</reference>
<proteinExistence type="inferred from homology"/>
<keyword evidence="1 2" id="KW-0963">Cytoplasm</keyword>
<comment type="subcellular location">
    <subcellularLocation>
        <location evidence="2">Cytoplasm</location>
    </subcellularLocation>
</comment>
<keyword evidence="5" id="KW-1185">Reference proteome</keyword>
<evidence type="ECO:0000313" key="4">
    <source>
        <dbReference type="EMBL" id="MBP3964590.1"/>
    </source>
</evidence>
<name>A0ABS5CFF8_9BACL</name>
<comment type="similarity">
    <text evidence="2">Belongs to the UPF0291 family.</text>
</comment>
<comment type="caution">
    <text evidence="4">The sequence shown here is derived from an EMBL/GenBank/DDBJ whole genome shotgun (WGS) entry which is preliminary data.</text>
</comment>
<protein>
    <recommendedName>
        <fullName evidence="2">UPF0291 protein I8J30_17870</fullName>
    </recommendedName>
</protein>
<dbReference type="SUPFAM" id="SSF158221">
    <property type="entry name" value="YnzC-like"/>
    <property type="match status" value="1"/>
</dbReference>